<feature type="non-terminal residue" evidence="13">
    <location>
        <position position="472"/>
    </location>
</feature>
<comment type="subunit">
    <text evidence="9">Interacts with LGALS1 and laminin.</text>
</comment>
<organism evidence="13 14">
    <name type="scientific">Rhinopomastus cyanomelas</name>
    <name type="common">Common scimitarbill</name>
    <dbReference type="NCBI Taxonomy" id="113115"/>
    <lineage>
        <taxon>Eukaryota</taxon>
        <taxon>Metazoa</taxon>
        <taxon>Chordata</taxon>
        <taxon>Craniata</taxon>
        <taxon>Vertebrata</taxon>
        <taxon>Euteleostomi</taxon>
        <taxon>Archelosauria</taxon>
        <taxon>Archosauria</taxon>
        <taxon>Dinosauria</taxon>
        <taxon>Saurischia</taxon>
        <taxon>Theropoda</taxon>
        <taxon>Coelurosauria</taxon>
        <taxon>Aves</taxon>
        <taxon>Neognathae</taxon>
        <taxon>Neoaves</taxon>
        <taxon>Telluraves</taxon>
        <taxon>Coraciimorphae</taxon>
        <taxon>Bucerotiformes</taxon>
        <taxon>Rhinopomastidae</taxon>
        <taxon>Rhinopomastus</taxon>
    </lineage>
</organism>
<dbReference type="SUPFAM" id="SSF56487">
    <property type="entry name" value="SRCR-like"/>
    <property type="match status" value="5"/>
</dbReference>
<dbReference type="Gene3D" id="3.10.250.10">
    <property type="entry name" value="SRCR-like domain"/>
    <property type="match status" value="5"/>
</dbReference>
<feature type="disulfide bond" evidence="11">
    <location>
        <begin position="221"/>
        <end position="231"/>
    </location>
</feature>
<dbReference type="GO" id="GO:0005886">
    <property type="term" value="C:plasma membrane"/>
    <property type="evidence" value="ECO:0007669"/>
    <property type="project" value="TreeGrafter"/>
</dbReference>
<feature type="domain" description="SRCR" evidence="12">
    <location>
        <begin position="152"/>
        <end position="252"/>
    </location>
</feature>
<dbReference type="PANTHER" id="PTHR48071:SF15">
    <property type="entry name" value="SRCR DOMAIN-CONTAINING PROTEIN"/>
    <property type="match status" value="1"/>
</dbReference>
<keyword evidence="3" id="KW-0732">Signal</keyword>
<keyword evidence="14" id="KW-1185">Reference proteome</keyword>
<dbReference type="AlphaFoldDB" id="A0A7L1MUW6"/>
<feature type="disulfide bond" evidence="11">
    <location>
        <begin position="395"/>
        <end position="459"/>
    </location>
</feature>
<keyword evidence="4" id="KW-0677">Repeat</keyword>
<feature type="disulfide bond" evidence="11">
    <location>
        <begin position="408"/>
        <end position="469"/>
    </location>
</feature>
<dbReference type="PROSITE" id="PS00420">
    <property type="entry name" value="SRCR_1"/>
    <property type="match status" value="4"/>
</dbReference>
<comment type="caution">
    <text evidence="11">Lacks conserved residue(s) required for the propagation of feature annotation.</text>
</comment>
<dbReference type="InterPro" id="IPR001190">
    <property type="entry name" value="SRCR"/>
</dbReference>
<feature type="disulfide bond" evidence="11">
    <location>
        <begin position="331"/>
        <end position="341"/>
    </location>
</feature>
<keyword evidence="7" id="KW-0325">Glycoprotein</keyword>
<evidence type="ECO:0000313" key="13">
    <source>
        <dbReference type="EMBL" id="NXN91310.1"/>
    </source>
</evidence>
<dbReference type="PRINTS" id="PR00258">
    <property type="entry name" value="SPERACTRCPTR"/>
</dbReference>
<keyword evidence="2" id="KW-0964">Secreted</keyword>
<reference evidence="13 14" key="1">
    <citation type="submission" date="2019-09" db="EMBL/GenBank/DDBJ databases">
        <title>Bird 10,000 Genomes (B10K) Project - Family phase.</title>
        <authorList>
            <person name="Zhang G."/>
        </authorList>
    </citation>
    <scope>NUCLEOTIDE SEQUENCE [LARGE SCALE GENOMIC DNA]</scope>
    <source>
        <strain evidence="13">B10K-DU-002-35</strain>
        <tissue evidence="13">Muscle</tissue>
    </source>
</reference>
<dbReference type="GO" id="GO:0031638">
    <property type="term" value="P:zymogen activation"/>
    <property type="evidence" value="ECO:0007669"/>
    <property type="project" value="TreeGrafter"/>
</dbReference>
<feature type="non-terminal residue" evidence="13">
    <location>
        <position position="1"/>
    </location>
</feature>
<proteinExistence type="predicted"/>
<evidence type="ECO:0000256" key="5">
    <source>
        <dbReference type="ARBA" id="ARBA00023157"/>
    </source>
</evidence>
<evidence type="ECO:0000256" key="3">
    <source>
        <dbReference type="ARBA" id="ARBA00022729"/>
    </source>
</evidence>
<feature type="disulfide bond" evidence="11">
    <location>
        <begin position="177"/>
        <end position="241"/>
    </location>
</feature>
<feature type="domain" description="SRCR" evidence="12">
    <location>
        <begin position="1"/>
        <end position="32"/>
    </location>
</feature>
<evidence type="ECO:0000256" key="6">
    <source>
        <dbReference type="ARBA" id="ARBA00023170"/>
    </source>
</evidence>
<feature type="domain" description="SRCR" evidence="12">
    <location>
        <begin position="262"/>
        <end position="362"/>
    </location>
</feature>
<feature type="disulfide bond" evidence="11">
    <location>
        <begin position="190"/>
        <end position="251"/>
    </location>
</feature>
<name>A0A7L1MUW6_RHICY</name>
<evidence type="ECO:0000256" key="9">
    <source>
        <dbReference type="ARBA" id="ARBA00064153"/>
    </source>
</evidence>
<dbReference type="GO" id="GO:0005615">
    <property type="term" value="C:extracellular space"/>
    <property type="evidence" value="ECO:0007669"/>
    <property type="project" value="TreeGrafter"/>
</dbReference>
<feature type="disulfide bond" evidence="11">
    <location>
        <begin position="67"/>
        <end position="131"/>
    </location>
</feature>
<feature type="disulfide bond" evidence="11">
    <location>
        <begin position="287"/>
        <end position="351"/>
    </location>
</feature>
<dbReference type="Proteomes" id="UP000565785">
    <property type="component" value="Unassembled WGS sequence"/>
</dbReference>
<dbReference type="GO" id="GO:0004252">
    <property type="term" value="F:serine-type endopeptidase activity"/>
    <property type="evidence" value="ECO:0007669"/>
    <property type="project" value="TreeGrafter"/>
</dbReference>
<comment type="caution">
    <text evidence="13">The sequence shown here is derived from an EMBL/GenBank/DDBJ whole genome shotgun (WGS) entry which is preliminary data.</text>
</comment>
<keyword evidence="6" id="KW-0675">Receptor</keyword>
<dbReference type="PANTHER" id="PTHR48071">
    <property type="entry name" value="SRCR DOMAIN-CONTAINING PROTEIN"/>
    <property type="match status" value="1"/>
</dbReference>
<comment type="function">
    <text evidence="8">Binds to extracellular matrix proteins. Binds to pathogen-associated molecular patterns (PAMPs) present on the cell walls of Gram-positive and Gram-negative bacteria and fungi, behaving as a pattern recognition receptor (PRR). Induces bacterial and fungal aggregation and subsequent inhibition of PAMP-induced cytokine release. Does not possess intrinsic bactericidal activity. May play a role in the innate defense and homeostasis of certain epithelial surfaces.</text>
</comment>
<feature type="disulfide bond" evidence="11">
    <location>
        <begin position="300"/>
        <end position="361"/>
    </location>
</feature>
<evidence type="ECO:0000256" key="4">
    <source>
        <dbReference type="ARBA" id="ARBA00022737"/>
    </source>
</evidence>
<feature type="disulfide bond" evidence="11">
    <location>
        <begin position="439"/>
        <end position="449"/>
    </location>
</feature>
<feature type="domain" description="SRCR" evidence="12">
    <location>
        <begin position="370"/>
        <end position="470"/>
    </location>
</feature>
<dbReference type="PROSITE" id="PS50287">
    <property type="entry name" value="SRCR_2"/>
    <property type="match status" value="5"/>
</dbReference>
<dbReference type="EMBL" id="VXBP01000379">
    <property type="protein sequence ID" value="NXN91310.1"/>
    <property type="molecule type" value="Genomic_DNA"/>
</dbReference>
<evidence type="ECO:0000259" key="12">
    <source>
        <dbReference type="PROSITE" id="PS50287"/>
    </source>
</evidence>
<evidence type="ECO:0000256" key="11">
    <source>
        <dbReference type="PROSITE-ProRule" id="PRU00196"/>
    </source>
</evidence>
<feature type="domain" description="SRCR" evidence="12">
    <location>
        <begin position="42"/>
        <end position="142"/>
    </location>
</feature>
<evidence type="ECO:0000256" key="10">
    <source>
        <dbReference type="ARBA" id="ARBA00069168"/>
    </source>
</evidence>
<dbReference type="SMART" id="SM00202">
    <property type="entry name" value="SR"/>
    <property type="match status" value="4"/>
</dbReference>
<dbReference type="FunFam" id="3.10.250.10:FF:000007">
    <property type="entry name" value="Soluble scavenger receptor cysteine-rich domain-containing protein SSC5D"/>
    <property type="match status" value="4"/>
</dbReference>
<dbReference type="InterPro" id="IPR036772">
    <property type="entry name" value="SRCR-like_dom_sf"/>
</dbReference>
<dbReference type="OrthoDB" id="536948at2759"/>
<protein>
    <recommendedName>
        <fullName evidence="10">Soluble scavenger receptor cysteine-rich domain-containing protein SSC5D</fullName>
    </recommendedName>
</protein>
<dbReference type="Pfam" id="PF00530">
    <property type="entry name" value="SRCR"/>
    <property type="match status" value="4"/>
</dbReference>
<evidence type="ECO:0000256" key="7">
    <source>
        <dbReference type="ARBA" id="ARBA00023180"/>
    </source>
</evidence>
<gene>
    <name evidence="13" type="primary">Dmbt1_3</name>
    <name evidence="13" type="ORF">RHICYA_R02928</name>
</gene>
<evidence type="ECO:0000256" key="8">
    <source>
        <dbReference type="ARBA" id="ARBA00058074"/>
    </source>
</evidence>
<feature type="disulfide bond" evidence="11">
    <location>
        <begin position="111"/>
        <end position="121"/>
    </location>
</feature>
<sequence length="472" mass="48564">CLGTEASLAECVSKPWGQHTCNHVEDASVVCSGSGASSVPRLRLANGPGECAGRVEVFYNNEWGTVCDDSWDLRDAAVVCRQLGCGEAIAAPASSRFGLGAGPIWLDEVGCTGEEASISECPSESWGTHNCHHGEDAGAVCSGANLSNASVIRLVDGQNRCAGRVEVLLRGQWGTVCDDGWDLNDAAVVCRQLGCGRAQAAPTRAHFGQGTGPIWLDDVACAGSEDSLFRCRAHPWGQNNCHHAEDAGVVCAAPAEDEPAAVRLVGGPGRCAGRVEVLHAGRWGTVCDDGWDLSDAAVVCRQLGCGGAEAAPGRAHFGPGLGPIWLDDVGCAGTEDNLTVCRSGGWGETNCRHAEDAGAVCAGGNAPAEVRLADGPHRCAGRVEVLHRQQWGTVCDDGWGLSEARVVCRQLGCGAAVSAPGGARFGPGRDPIWLGAVQCAGTERALSQCGLGGWGQHNCDHGEDAGVVCAGG</sequence>
<accession>A0A7L1MUW6</accession>
<keyword evidence="5 11" id="KW-1015">Disulfide bond</keyword>
<evidence type="ECO:0000256" key="1">
    <source>
        <dbReference type="ARBA" id="ARBA00004613"/>
    </source>
</evidence>
<evidence type="ECO:0000256" key="2">
    <source>
        <dbReference type="ARBA" id="ARBA00022525"/>
    </source>
</evidence>
<feature type="disulfide bond" evidence="11">
    <location>
        <begin position="1"/>
        <end position="11"/>
    </location>
</feature>
<comment type="subcellular location">
    <subcellularLocation>
        <location evidence="1">Secreted</location>
    </subcellularLocation>
</comment>
<feature type="disulfide bond" evidence="11">
    <location>
        <begin position="80"/>
        <end position="141"/>
    </location>
</feature>
<evidence type="ECO:0000313" key="14">
    <source>
        <dbReference type="Proteomes" id="UP000565785"/>
    </source>
</evidence>